<comment type="caution">
    <text evidence="5">The sequence shown here is derived from an EMBL/GenBank/DDBJ whole genome shotgun (WGS) entry which is preliminary data.</text>
</comment>
<accession>A0A523W4V6</accession>
<dbReference type="InterPro" id="IPR003439">
    <property type="entry name" value="ABC_transporter-like_ATP-bd"/>
</dbReference>
<dbReference type="NCBIfam" id="TIGR01727">
    <property type="entry name" value="oligo_HPY"/>
    <property type="match status" value="1"/>
</dbReference>
<evidence type="ECO:0000313" key="5">
    <source>
        <dbReference type="EMBL" id="TET62064.1"/>
    </source>
</evidence>
<dbReference type="InterPro" id="IPR013563">
    <property type="entry name" value="Oligopep_ABC_C"/>
</dbReference>
<keyword evidence="3 5" id="KW-0067">ATP-binding</keyword>
<dbReference type="PANTHER" id="PTHR43776:SF8">
    <property type="entry name" value="ABC TRANSPORTER, ATP-BINDING PROTEIN"/>
    <property type="match status" value="1"/>
</dbReference>
<dbReference type="PANTHER" id="PTHR43776">
    <property type="entry name" value="TRANSPORT ATP-BINDING PROTEIN"/>
    <property type="match status" value="1"/>
</dbReference>
<dbReference type="GO" id="GO:0055085">
    <property type="term" value="P:transmembrane transport"/>
    <property type="evidence" value="ECO:0007669"/>
    <property type="project" value="UniProtKB-ARBA"/>
</dbReference>
<evidence type="ECO:0000313" key="6">
    <source>
        <dbReference type="Proteomes" id="UP000319130"/>
    </source>
</evidence>
<protein>
    <submittedName>
        <fullName evidence="5">ABC transporter ATP-binding protein</fullName>
    </submittedName>
</protein>
<dbReference type="GO" id="GO:0016887">
    <property type="term" value="F:ATP hydrolysis activity"/>
    <property type="evidence" value="ECO:0007669"/>
    <property type="project" value="InterPro"/>
</dbReference>
<dbReference type="SMART" id="SM00382">
    <property type="entry name" value="AAA"/>
    <property type="match status" value="1"/>
</dbReference>
<dbReference type="InterPro" id="IPR017871">
    <property type="entry name" value="ABC_transporter-like_CS"/>
</dbReference>
<dbReference type="Gene3D" id="3.40.50.300">
    <property type="entry name" value="P-loop containing nucleotide triphosphate hydrolases"/>
    <property type="match status" value="1"/>
</dbReference>
<dbReference type="CDD" id="cd03257">
    <property type="entry name" value="ABC_NikE_OppD_transporters"/>
    <property type="match status" value="1"/>
</dbReference>
<evidence type="ECO:0000256" key="2">
    <source>
        <dbReference type="ARBA" id="ARBA00022741"/>
    </source>
</evidence>
<dbReference type="AlphaFoldDB" id="A0A523W4V6"/>
<sequence length="320" mass="36381">MKTEGLCKYFFRDSGFLGREQKVIKAVDTADLEVKHGETLALVGESGSGKTTLGKTMIRIYKPTKGKIWFEGDEICSVEGDRLRHYRRYMQMVFQDPTSALNPRKTVLDIISLPLRIYQDLSRAERRQRVKELLEMVELPGDFLYRYPHALSGGEKQRVGIARALALNPKLIVLDEPTSALDVSVQAKILALLQRLRREFQLTYIYISHDLSVVKNTSDRTVVMYLGQIMESALTDDLFKSPLHPYTRALLSAIPIISAEEQEVIPEEITLVGEIPSPLEVPPGCNFVSRCQEKMPICETDEPPLAKVGNDHYVWCHRYL</sequence>
<dbReference type="PROSITE" id="PS50893">
    <property type="entry name" value="ABC_TRANSPORTER_2"/>
    <property type="match status" value="1"/>
</dbReference>
<feature type="domain" description="ABC transporter" evidence="4">
    <location>
        <begin position="1"/>
        <end position="251"/>
    </location>
</feature>
<dbReference type="Proteomes" id="UP000319130">
    <property type="component" value="Unassembled WGS sequence"/>
</dbReference>
<dbReference type="FunFam" id="3.40.50.300:FF:000016">
    <property type="entry name" value="Oligopeptide ABC transporter ATP-binding component"/>
    <property type="match status" value="1"/>
</dbReference>
<dbReference type="Pfam" id="PF08352">
    <property type="entry name" value="oligo_HPY"/>
    <property type="match status" value="1"/>
</dbReference>
<dbReference type="PROSITE" id="PS00211">
    <property type="entry name" value="ABC_TRANSPORTER_1"/>
    <property type="match status" value="1"/>
</dbReference>
<dbReference type="InterPro" id="IPR027417">
    <property type="entry name" value="P-loop_NTPase"/>
</dbReference>
<dbReference type="InterPro" id="IPR003593">
    <property type="entry name" value="AAA+_ATPase"/>
</dbReference>
<keyword evidence="1" id="KW-0813">Transport</keyword>
<evidence type="ECO:0000256" key="3">
    <source>
        <dbReference type="ARBA" id="ARBA00022840"/>
    </source>
</evidence>
<name>A0A523W4V6_UNCAE</name>
<gene>
    <name evidence="5" type="ORF">E3J48_04875</name>
</gene>
<dbReference type="EMBL" id="SOIZ01000209">
    <property type="protein sequence ID" value="TET62064.1"/>
    <property type="molecule type" value="Genomic_DNA"/>
</dbReference>
<dbReference type="GO" id="GO:0005524">
    <property type="term" value="F:ATP binding"/>
    <property type="evidence" value="ECO:0007669"/>
    <property type="project" value="UniProtKB-KW"/>
</dbReference>
<evidence type="ECO:0000259" key="4">
    <source>
        <dbReference type="PROSITE" id="PS50893"/>
    </source>
</evidence>
<reference evidence="5 6" key="1">
    <citation type="submission" date="2019-03" db="EMBL/GenBank/DDBJ databases">
        <title>Metabolic potential of uncultured bacteria and archaea associated with petroleum seepage in deep-sea sediments.</title>
        <authorList>
            <person name="Dong X."/>
            <person name="Hubert C."/>
        </authorList>
    </citation>
    <scope>NUCLEOTIDE SEQUENCE [LARGE SCALE GENOMIC DNA]</scope>
    <source>
        <strain evidence="5">E29_bin52</strain>
    </source>
</reference>
<dbReference type="Pfam" id="PF00005">
    <property type="entry name" value="ABC_tran"/>
    <property type="match status" value="1"/>
</dbReference>
<organism evidence="5 6">
    <name type="scientific">Aerophobetes bacterium</name>
    <dbReference type="NCBI Taxonomy" id="2030807"/>
    <lineage>
        <taxon>Bacteria</taxon>
        <taxon>Candidatus Aerophobota</taxon>
    </lineage>
</organism>
<proteinExistence type="predicted"/>
<keyword evidence="2" id="KW-0547">Nucleotide-binding</keyword>
<evidence type="ECO:0000256" key="1">
    <source>
        <dbReference type="ARBA" id="ARBA00022448"/>
    </source>
</evidence>
<dbReference type="SUPFAM" id="SSF52540">
    <property type="entry name" value="P-loop containing nucleoside triphosphate hydrolases"/>
    <property type="match status" value="1"/>
</dbReference>
<dbReference type="GO" id="GO:0015833">
    <property type="term" value="P:peptide transport"/>
    <property type="evidence" value="ECO:0007669"/>
    <property type="project" value="InterPro"/>
</dbReference>
<dbReference type="InterPro" id="IPR050319">
    <property type="entry name" value="ABC_transp_ATP-bind"/>
</dbReference>